<proteinExistence type="predicted"/>
<protein>
    <submittedName>
        <fullName evidence="2">General stress protein 26</fullName>
    </submittedName>
</protein>
<dbReference type="SUPFAM" id="SSF50475">
    <property type="entry name" value="FMN-binding split barrel"/>
    <property type="match status" value="1"/>
</dbReference>
<evidence type="ECO:0000259" key="1">
    <source>
        <dbReference type="Pfam" id="PF16242"/>
    </source>
</evidence>
<dbReference type="InterPro" id="IPR038725">
    <property type="entry name" value="YdaG_split_barrel_FMN-bd"/>
</dbReference>
<evidence type="ECO:0000313" key="3">
    <source>
        <dbReference type="Proteomes" id="UP000588068"/>
    </source>
</evidence>
<sequence>MSNEAEMEEKFWKALRSDMTMMLGLVGVEEGHSQPMTAQVDKDAGPIWFFTSKDVDLVKAMGRAHRATATFTSKGHDIFASLEGTLVVDNDRATIDRLWNRFIAAWFEGGKDDPKLQLLRFETSHAQLWLNESSVFAGIKLLMGSDPKKDYKDKVAEVNLRQ</sequence>
<dbReference type="EMBL" id="JACHHZ010000003">
    <property type="protein sequence ID" value="MBB6093720.1"/>
    <property type="molecule type" value="Genomic_DNA"/>
</dbReference>
<reference evidence="2 3" key="1">
    <citation type="submission" date="2020-08" db="EMBL/GenBank/DDBJ databases">
        <title>Genomic Encyclopedia of Type Strains, Phase IV (KMG-IV): sequencing the most valuable type-strain genomes for metagenomic binning, comparative biology and taxonomic classification.</title>
        <authorList>
            <person name="Goeker M."/>
        </authorList>
    </citation>
    <scope>NUCLEOTIDE SEQUENCE [LARGE SCALE GENOMIC DNA]</scope>
    <source>
        <strain evidence="2 3">DSM 26723</strain>
    </source>
</reference>
<dbReference type="PANTHER" id="PTHR34818:SF1">
    <property type="entry name" value="PROTEIN BLI-3"/>
    <property type="match status" value="1"/>
</dbReference>
<dbReference type="Gene3D" id="2.30.110.10">
    <property type="entry name" value="Electron Transport, Fmn-binding Protein, Chain A"/>
    <property type="match status" value="1"/>
</dbReference>
<dbReference type="Pfam" id="PF16242">
    <property type="entry name" value="Pyrid_ox_like"/>
    <property type="match status" value="1"/>
</dbReference>
<feature type="domain" description="General stress protein FMN-binding split barrel" evidence="1">
    <location>
        <begin position="8"/>
        <end position="141"/>
    </location>
</feature>
<gene>
    <name evidence="2" type="ORF">HNQ60_002601</name>
</gene>
<keyword evidence="3" id="KW-1185">Reference proteome</keyword>
<name>A0A841HN70_9GAMM</name>
<dbReference type="InterPro" id="IPR012349">
    <property type="entry name" value="Split_barrel_FMN-bd"/>
</dbReference>
<dbReference type="AlphaFoldDB" id="A0A841HN70"/>
<comment type="caution">
    <text evidence="2">The sequence shown here is derived from an EMBL/GenBank/DDBJ whole genome shotgun (WGS) entry which is preliminary data.</text>
</comment>
<dbReference type="Proteomes" id="UP000588068">
    <property type="component" value="Unassembled WGS sequence"/>
</dbReference>
<dbReference type="PANTHER" id="PTHR34818">
    <property type="entry name" value="PROTEIN BLI-3"/>
    <property type="match status" value="1"/>
</dbReference>
<dbReference type="InterPro" id="IPR052917">
    <property type="entry name" value="Stress-Dev_Protein"/>
</dbReference>
<accession>A0A841HN70</accession>
<evidence type="ECO:0000313" key="2">
    <source>
        <dbReference type="EMBL" id="MBB6093720.1"/>
    </source>
</evidence>
<dbReference type="RefSeq" id="WP_184332379.1">
    <property type="nucleotide sequence ID" value="NZ_JACHHZ010000003.1"/>
</dbReference>
<organism evidence="2 3">
    <name type="scientific">Povalibacter uvarum</name>
    <dbReference type="NCBI Taxonomy" id="732238"/>
    <lineage>
        <taxon>Bacteria</taxon>
        <taxon>Pseudomonadati</taxon>
        <taxon>Pseudomonadota</taxon>
        <taxon>Gammaproteobacteria</taxon>
        <taxon>Steroidobacterales</taxon>
        <taxon>Steroidobacteraceae</taxon>
        <taxon>Povalibacter</taxon>
    </lineage>
</organism>